<dbReference type="EMBL" id="OCTN01000001">
    <property type="protein sequence ID" value="SOH92273.1"/>
    <property type="molecule type" value="Genomic_DNA"/>
</dbReference>
<evidence type="ECO:0000313" key="2">
    <source>
        <dbReference type="EMBL" id="SOH92273.1"/>
    </source>
</evidence>
<sequence length="96" mass="9901">MSAIVDMAVTALREKIGDGFDAGSIKFVIEDEGAVRIDDSGVNADDSDADCTLIADADTFQDILSGELNPTSAFMGGKLKVEGDMGLAMKLGSVLG</sequence>
<proteinExistence type="predicted"/>
<dbReference type="PANTHER" id="PTHR10094:SF25">
    <property type="entry name" value="SCP2 STEROL-BINDING DOMAIN-CONTAINING PROTEIN 1"/>
    <property type="match status" value="1"/>
</dbReference>
<dbReference type="PANTHER" id="PTHR10094">
    <property type="entry name" value="STEROL CARRIER PROTEIN 2 SCP-2 FAMILY PROTEIN"/>
    <property type="match status" value="1"/>
</dbReference>
<organism evidence="2 3">
    <name type="scientific">Pontivivens marinum</name>
    <dbReference type="NCBI Taxonomy" id="1690039"/>
    <lineage>
        <taxon>Bacteria</taxon>
        <taxon>Pseudomonadati</taxon>
        <taxon>Pseudomonadota</taxon>
        <taxon>Alphaproteobacteria</taxon>
        <taxon>Rhodobacterales</taxon>
        <taxon>Paracoccaceae</taxon>
        <taxon>Pontivivens</taxon>
    </lineage>
</organism>
<protein>
    <submittedName>
        <fullName evidence="2">Sterol carrier protein</fullName>
    </submittedName>
</protein>
<dbReference type="GO" id="GO:0005829">
    <property type="term" value="C:cytosol"/>
    <property type="evidence" value="ECO:0007669"/>
    <property type="project" value="TreeGrafter"/>
</dbReference>
<evidence type="ECO:0000259" key="1">
    <source>
        <dbReference type="Pfam" id="PF02036"/>
    </source>
</evidence>
<dbReference type="Pfam" id="PF02036">
    <property type="entry name" value="SCP2"/>
    <property type="match status" value="1"/>
</dbReference>
<reference evidence="3" key="1">
    <citation type="submission" date="2017-09" db="EMBL/GenBank/DDBJ databases">
        <authorList>
            <person name="Varghese N."/>
            <person name="Submissions S."/>
        </authorList>
    </citation>
    <scope>NUCLEOTIDE SEQUENCE [LARGE SCALE GENOMIC DNA]</scope>
    <source>
        <strain evidence="3">C7</strain>
    </source>
</reference>
<dbReference type="InterPro" id="IPR036527">
    <property type="entry name" value="SCP2_sterol-bd_dom_sf"/>
</dbReference>
<dbReference type="SUPFAM" id="SSF55718">
    <property type="entry name" value="SCP-like"/>
    <property type="match status" value="1"/>
</dbReference>
<dbReference type="Proteomes" id="UP000220034">
    <property type="component" value="Unassembled WGS sequence"/>
</dbReference>
<keyword evidence="3" id="KW-1185">Reference proteome</keyword>
<gene>
    <name evidence="2" type="ORF">SAMN06273572_101114</name>
</gene>
<dbReference type="Gene3D" id="3.30.1050.10">
    <property type="entry name" value="SCP2 sterol-binding domain"/>
    <property type="match status" value="1"/>
</dbReference>
<feature type="domain" description="SCP2" evidence="1">
    <location>
        <begin position="25"/>
        <end position="95"/>
    </location>
</feature>
<dbReference type="RefSeq" id="WP_097927870.1">
    <property type="nucleotide sequence ID" value="NZ_OCTN01000001.1"/>
</dbReference>
<dbReference type="AlphaFoldDB" id="A0A2C9CLX8"/>
<accession>A0A2C9CLX8</accession>
<dbReference type="InterPro" id="IPR003033">
    <property type="entry name" value="SCP2_sterol-bd_dom"/>
</dbReference>
<dbReference type="OrthoDB" id="9809312at2"/>
<name>A0A2C9CLX8_9RHOB</name>
<evidence type="ECO:0000313" key="3">
    <source>
        <dbReference type="Proteomes" id="UP000220034"/>
    </source>
</evidence>